<organism evidence="2 3">
    <name type="scientific">Ulvibacterium marinum</name>
    <dbReference type="NCBI Taxonomy" id="2419782"/>
    <lineage>
        <taxon>Bacteria</taxon>
        <taxon>Pseudomonadati</taxon>
        <taxon>Bacteroidota</taxon>
        <taxon>Flavobacteriia</taxon>
        <taxon>Flavobacteriales</taxon>
        <taxon>Flavobacteriaceae</taxon>
        <taxon>Ulvibacterium</taxon>
    </lineage>
</organism>
<sequence length="488" mass="54716">MSQHHHEPKEEPSLKVNRRHFFSQLSVGIGSLALGSLLIPDLFKGEAKDLITRPLGIPHFAPKAKRIIYLFQAGAPSQLETFDYKPTLRKRMGQDLPESIRKGQRLTGMTANQDKFPLMPPKVGFQQHGESGTWISDFFPHTAKIADDITVVRSMHTEAINHDPAITFFQTGSQISGRPSMGSWMSYGLGSENKNLPSFVVLTSRGKGNSQGLYSKLWSSGFLDSKHQGVLLRSGKDPVLYLNDPEGLSRSDKRHLLDHVSSLNKLHHVETGDDEIESRIAQYEMAYRMQMSVPDVMDISKEPESIIKLYGEDCQVPGTYAANALQARRLAENGVRFIQLYHQGWDQHGNLHDEMAGQAKDVDKASAALVLDLKQRGMLEDTLVIWGGEFGRGNYCQGKFDPNNYGRDHHPRAFSIWMAGGGIKPGLNYGQTDEFGYNVIENPVHINDFHATLMHAMGLDHEQLIYKYQGRRFRLTDVAGHVVKDLLA</sequence>
<dbReference type="PROSITE" id="PS51318">
    <property type="entry name" value="TAT"/>
    <property type="match status" value="1"/>
</dbReference>
<keyword evidence="3" id="KW-1185">Reference proteome</keyword>
<dbReference type="Proteomes" id="UP000276603">
    <property type="component" value="Unassembled WGS sequence"/>
</dbReference>
<dbReference type="RefSeq" id="WP_120710632.1">
    <property type="nucleotide sequence ID" value="NZ_RBCJ01000001.1"/>
</dbReference>
<dbReference type="InterPro" id="IPR017850">
    <property type="entry name" value="Alkaline_phosphatase_core_sf"/>
</dbReference>
<evidence type="ECO:0000313" key="2">
    <source>
        <dbReference type="EMBL" id="RKN83425.1"/>
    </source>
</evidence>
<accession>A0A3B0CAC4</accession>
<comment type="caution">
    <text evidence="2">The sequence shown here is derived from an EMBL/GenBank/DDBJ whole genome shotgun (WGS) entry which is preliminary data.</text>
</comment>
<dbReference type="EMBL" id="RBCJ01000001">
    <property type="protein sequence ID" value="RKN83425.1"/>
    <property type="molecule type" value="Genomic_DNA"/>
</dbReference>
<dbReference type="Gene3D" id="3.40.720.10">
    <property type="entry name" value="Alkaline Phosphatase, subunit A"/>
    <property type="match status" value="1"/>
</dbReference>
<evidence type="ECO:0000256" key="1">
    <source>
        <dbReference type="SAM" id="Phobius"/>
    </source>
</evidence>
<dbReference type="SUPFAM" id="SSF53649">
    <property type="entry name" value="Alkaline phosphatase-like"/>
    <property type="match status" value="1"/>
</dbReference>
<evidence type="ECO:0000313" key="3">
    <source>
        <dbReference type="Proteomes" id="UP000276603"/>
    </source>
</evidence>
<name>A0A3B0CAC4_9FLAO</name>
<dbReference type="InterPro" id="IPR006311">
    <property type="entry name" value="TAT_signal"/>
</dbReference>
<keyword evidence="1" id="KW-0812">Transmembrane</keyword>
<reference evidence="2 3" key="1">
    <citation type="submission" date="2018-10" db="EMBL/GenBank/DDBJ databases">
        <title>Ulvibacterium marinum gen. nov., sp. nov., a novel marine bacterium of the family Flavobacteriaceae, isolated from a culture of the green alga Ulva prolifera.</title>
        <authorList>
            <person name="Zhang Z."/>
        </authorList>
    </citation>
    <scope>NUCLEOTIDE SEQUENCE [LARGE SCALE GENOMIC DNA]</scope>
    <source>
        <strain evidence="2 3">CCMM003</strain>
    </source>
</reference>
<dbReference type="PANTHER" id="PTHR43737:SF1">
    <property type="entry name" value="DUF1501 DOMAIN-CONTAINING PROTEIN"/>
    <property type="match status" value="1"/>
</dbReference>
<protein>
    <submittedName>
        <fullName evidence="2">DUF1501 domain-containing protein</fullName>
    </submittedName>
</protein>
<dbReference type="OrthoDB" id="908850at2"/>
<gene>
    <name evidence="2" type="ORF">D7Z94_06280</name>
</gene>
<feature type="transmembrane region" description="Helical" evidence="1">
    <location>
        <begin position="21"/>
        <end position="39"/>
    </location>
</feature>
<keyword evidence="1" id="KW-0472">Membrane</keyword>
<keyword evidence="1" id="KW-1133">Transmembrane helix</keyword>
<dbReference type="Pfam" id="PF07394">
    <property type="entry name" value="DUF1501"/>
    <property type="match status" value="1"/>
</dbReference>
<dbReference type="AlphaFoldDB" id="A0A3B0CAC4"/>
<dbReference type="PANTHER" id="PTHR43737">
    <property type="entry name" value="BLL7424 PROTEIN"/>
    <property type="match status" value="1"/>
</dbReference>
<dbReference type="InterPro" id="IPR010869">
    <property type="entry name" value="DUF1501"/>
</dbReference>
<proteinExistence type="predicted"/>